<dbReference type="GO" id="GO:0005886">
    <property type="term" value="C:plasma membrane"/>
    <property type="evidence" value="ECO:0007669"/>
    <property type="project" value="TreeGrafter"/>
</dbReference>
<dbReference type="GO" id="GO:0045332">
    <property type="term" value="P:phospholipid translocation"/>
    <property type="evidence" value="ECO:0007669"/>
    <property type="project" value="TreeGrafter"/>
</dbReference>
<name>A0A914D595_9BILA</name>
<organism evidence="8 9">
    <name type="scientific">Acrobeloides nanus</name>
    <dbReference type="NCBI Taxonomy" id="290746"/>
    <lineage>
        <taxon>Eukaryota</taxon>
        <taxon>Metazoa</taxon>
        <taxon>Ecdysozoa</taxon>
        <taxon>Nematoda</taxon>
        <taxon>Chromadorea</taxon>
        <taxon>Rhabditida</taxon>
        <taxon>Tylenchina</taxon>
        <taxon>Cephalobomorpha</taxon>
        <taxon>Cephaloboidea</taxon>
        <taxon>Cephalobidae</taxon>
        <taxon>Acrobeloides</taxon>
    </lineage>
</organism>
<dbReference type="GO" id="GO:0005524">
    <property type="term" value="F:ATP binding"/>
    <property type="evidence" value="ECO:0007669"/>
    <property type="project" value="UniProtKB-KW"/>
</dbReference>
<evidence type="ECO:0000256" key="6">
    <source>
        <dbReference type="ARBA" id="ARBA00022989"/>
    </source>
</evidence>
<dbReference type="GO" id="GO:0007030">
    <property type="term" value="P:Golgi organization"/>
    <property type="evidence" value="ECO:0007669"/>
    <property type="project" value="TreeGrafter"/>
</dbReference>
<accession>A0A914D595</accession>
<keyword evidence="4" id="KW-0067">ATP-binding</keyword>
<evidence type="ECO:0000256" key="1">
    <source>
        <dbReference type="ARBA" id="ARBA00004141"/>
    </source>
</evidence>
<dbReference type="WBParaSite" id="ACRNAN_scaffold1922.g18906.t1">
    <property type="protein sequence ID" value="ACRNAN_scaffold1922.g18906.t1"/>
    <property type="gene ID" value="ACRNAN_scaffold1922.g18906"/>
</dbReference>
<dbReference type="SUPFAM" id="SSF56784">
    <property type="entry name" value="HAD-like"/>
    <property type="match status" value="1"/>
</dbReference>
<sequence length="106" mass="12359">MWINFDTEMYYEKNDVPAKARTTTLNEELGQVEHIFCDKTGTLTQNIMEFKKCSINGICYGDLKDDGGEIFHTDKLQQDFKNNKIKFYDEKLLNDTIKGVPEVRII</sequence>
<dbReference type="InterPro" id="IPR023214">
    <property type="entry name" value="HAD_sf"/>
</dbReference>
<dbReference type="InterPro" id="IPR023299">
    <property type="entry name" value="ATPase_P-typ_cyto_dom_N"/>
</dbReference>
<evidence type="ECO:0000256" key="7">
    <source>
        <dbReference type="ARBA" id="ARBA00023136"/>
    </source>
</evidence>
<keyword evidence="6" id="KW-1133">Transmembrane helix</keyword>
<dbReference type="InterPro" id="IPR036412">
    <property type="entry name" value="HAD-like_sf"/>
</dbReference>
<protein>
    <submittedName>
        <fullName evidence="9">Uncharacterized protein</fullName>
    </submittedName>
</protein>
<keyword evidence="8" id="KW-1185">Reference proteome</keyword>
<reference evidence="9" key="1">
    <citation type="submission" date="2022-11" db="UniProtKB">
        <authorList>
            <consortium name="WormBaseParasite"/>
        </authorList>
    </citation>
    <scope>IDENTIFICATION</scope>
</reference>
<dbReference type="FunFam" id="3.40.50.1000:FF:000001">
    <property type="entry name" value="Phospholipid-transporting ATPase IC"/>
    <property type="match status" value="1"/>
</dbReference>
<dbReference type="PANTHER" id="PTHR24092:SF190">
    <property type="entry name" value="PHOSPHOLIPID-TRANSPORTING ATPASE"/>
    <property type="match status" value="1"/>
</dbReference>
<dbReference type="PANTHER" id="PTHR24092">
    <property type="entry name" value="PROBABLE PHOSPHOLIPID-TRANSPORTING ATPASE"/>
    <property type="match status" value="1"/>
</dbReference>
<evidence type="ECO:0000256" key="5">
    <source>
        <dbReference type="ARBA" id="ARBA00022967"/>
    </source>
</evidence>
<keyword evidence="7" id="KW-0472">Membrane</keyword>
<dbReference type="GO" id="GO:0140326">
    <property type="term" value="F:ATPase-coupled intramembrane lipid transporter activity"/>
    <property type="evidence" value="ECO:0007669"/>
    <property type="project" value="TreeGrafter"/>
</dbReference>
<evidence type="ECO:0000313" key="9">
    <source>
        <dbReference type="WBParaSite" id="ACRNAN_scaffold1922.g18906.t1"/>
    </source>
</evidence>
<dbReference type="InterPro" id="IPR018303">
    <property type="entry name" value="ATPase_P-typ_P_site"/>
</dbReference>
<evidence type="ECO:0000256" key="3">
    <source>
        <dbReference type="ARBA" id="ARBA00022741"/>
    </source>
</evidence>
<dbReference type="PROSITE" id="PS00154">
    <property type="entry name" value="ATPASE_E1_E2"/>
    <property type="match status" value="1"/>
</dbReference>
<dbReference type="GO" id="GO:0005802">
    <property type="term" value="C:trans-Golgi network"/>
    <property type="evidence" value="ECO:0007669"/>
    <property type="project" value="TreeGrafter"/>
</dbReference>
<evidence type="ECO:0000256" key="2">
    <source>
        <dbReference type="ARBA" id="ARBA00022692"/>
    </source>
</evidence>
<dbReference type="Gene3D" id="3.40.1110.10">
    <property type="entry name" value="Calcium-transporting ATPase, cytoplasmic domain N"/>
    <property type="match status" value="1"/>
</dbReference>
<proteinExistence type="predicted"/>
<comment type="subcellular location">
    <subcellularLocation>
        <location evidence="1">Membrane</location>
        <topology evidence="1">Multi-pass membrane protein</topology>
    </subcellularLocation>
</comment>
<keyword evidence="5" id="KW-1278">Translocase</keyword>
<keyword evidence="3" id="KW-0547">Nucleotide-binding</keyword>
<dbReference type="AlphaFoldDB" id="A0A914D595"/>
<keyword evidence="2" id="KW-0812">Transmembrane</keyword>
<evidence type="ECO:0000256" key="4">
    <source>
        <dbReference type="ARBA" id="ARBA00022840"/>
    </source>
</evidence>
<evidence type="ECO:0000313" key="8">
    <source>
        <dbReference type="Proteomes" id="UP000887540"/>
    </source>
</evidence>
<dbReference type="Gene3D" id="3.40.50.1000">
    <property type="entry name" value="HAD superfamily/HAD-like"/>
    <property type="match status" value="1"/>
</dbReference>
<dbReference type="Proteomes" id="UP000887540">
    <property type="component" value="Unplaced"/>
</dbReference>